<dbReference type="Gene3D" id="1.20.1270.90">
    <property type="entry name" value="AF1782-like"/>
    <property type="match status" value="1"/>
</dbReference>
<accession>A0ABX6RYX0</accession>
<dbReference type="PANTHER" id="PTHR22925:SF3">
    <property type="entry name" value="GLYCOSYL HYDROLASE FAMILY PROTEIN 43"/>
    <property type="match status" value="1"/>
</dbReference>
<dbReference type="Pfam" id="PF04616">
    <property type="entry name" value="Glyco_hydro_43"/>
    <property type="match status" value="1"/>
</dbReference>
<dbReference type="InterPro" id="IPR011081">
    <property type="entry name" value="Big_4"/>
</dbReference>
<evidence type="ECO:0000256" key="4">
    <source>
        <dbReference type="SAM" id="Coils"/>
    </source>
</evidence>
<dbReference type="Proteomes" id="UP000515490">
    <property type="component" value="Chromosome"/>
</dbReference>
<dbReference type="InterPro" id="IPR023296">
    <property type="entry name" value="Glyco_hydro_beta-prop_sf"/>
</dbReference>
<feature type="domain" description="Bacterial Ig-like" evidence="6">
    <location>
        <begin position="678"/>
        <end position="728"/>
    </location>
</feature>
<keyword evidence="2" id="KW-0378">Hydrolase</keyword>
<gene>
    <name evidence="7" type="ORF">HUW50_03950</name>
</gene>
<evidence type="ECO:0000259" key="6">
    <source>
        <dbReference type="Pfam" id="PF07532"/>
    </source>
</evidence>
<proteinExistence type="inferred from homology"/>
<sequence>MSKVVKVISLLLTVLILVSSTYSITPAFAASAKGNTTGFSDQELKDNNYILYFVNAGDPTPATAEGTDKIGLYASKTEQMYDADPVTGKKWGLVTTTSNTTVNNPADKNGSLRYYNGPQIREKALKYKFELPDGEYDLTLGFKNPWSGRSINIIGEGQNLSNGDYDIGSYSAEKEVTYQQVSVTDGELDVNIQGPATASLTNYNDPLVNYIIVRKYIVIPLSDLEGEINTAKIEAEKTDTYTKVSLDALNTTIEQAEALVKEINDNNLDINKKEIQTEIRAAIKNLETAITGLALNIPNESFKPGQVWRDTNGADIQAHGGGIMYDEETQKYYWYGEDKTNGYLPARGVRVYSSTDLYNWQDEGLALTAIESMAQFETDPLISKLYEGRTDKADILNDIGTDRVIERPKVIYNEKTKKYVMWMHTDGPSETSTAMYAKAEAGYALSDSPTGPFIYQESNRMDRAPEDAEYNGQPNQPGMARDMNLFKDDDGTAYLIYSSEENMTIYISKLNESYTDVVGWHRDGNVERDSTYKAVYGEDYVRVFPGAQREAPAMFKYNGKYYMITSGATGWSPNPARYTVADEIFEEWKPLRDPAVGEKSSTTFDSQSTNVIPVDPEKGKFIFMGDRWNSSNLKDSRYVWLPIEFGQDDEIILQWYDEWKVDILDRMGKVTINTELPEKVAVDQVPKLPNVIQVTNSEGNQLETPVSWGINAEDFSKPGTVVVEGTLSELANKVIRTKILVIPDHVRYFVHAGGAETSDYKIWSSYMQETLLNKEIIDQKYNPENGQSWGFVGDRTKPAGSEGGDLFSALRYLLSGSGDDLSYKFDLENGKYTVYTGLYDPWYTSTRGSRKADILLNGETKTKGYVFTDSYDVLGYKNVNITDGKLDLTVRRVQGSPDPQISWIMIVEEDTTAPTGDFTINSGAEFTNDQNVTLSFNAEDDLSGVNQSRFSTDSENWTEWDQFASSKDIVLPSGDGEKTVFVQFKDKAGNISTAYQKQIILDTTAPVIEFSGNKETYEVDSKVAISCLAVDKLSGIATAKCPSIEGSAYTFTIGENKISATATDKAGNTVEVETTFTVTVDFDSLSNLTESFVNQKDIAHSLKTKLLSAKDAAERGNTEAMEGKIKAYINQVSAQSEKSISNENADLLISLVDKLK</sequence>
<protein>
    <submittedName>
        <fullName evidence="7">Family 43 glycosylhydrolase</fullName>
    </submittedName>
</protein>
<organism evidence="7 8">
    <name type="scientific">Metabacillus elymi</name>
    <dbReference type="NCBI Taxonomy" id="2745198"/>
    <lineage>
        <taxon>Bacteria</taxon>
        <taxon>Bacillati</taxon>
        <taxon>Bacillota</taxon>
        <taxon>Bacilli</taxon>
        <taxon>Bacillales</taxon>
        <taxon>Bacillaceae</taxon>
        <taxon>Metabacillus</taxon>
    </lineage>
</organism>
<keyword evidence="8" id="KW-1185">Reference proteome</keyword>
<keyword evidence="5" id="KW-0732">Signal</keyword>
<dbReference type="Gene3D" id="2.115.10.20">
    <property type="entry name" value="Glycosyl hydrolase domain, family 43"/>
    <property type="match status" value="1"/>
</dbReference>
<name>A0ABX6RYX0_9BACI</name>
<evidence type="ECO:0000313" key="7">
    <source>
        <dbReference type="EMBL" id="QNF26767.1"/>
    </source>
</evidence>
<feature type="signal peptide" evidence="5">
    <location>
        <begin position="1"/>
        <end position="29"/>
    </location>
</feature>
<evidence type="ECO:0000256" key="3">
    <source>
        <dbReference type="ARBA" id="ARBA00023295"/>
    </source>
</evidence>
<feature type="coiled-coil region" evidence="4">
    <location>
        <begin position="246"/>
        <end position="273"/>
    </location>
</feature>
<comment type="similarity">
    <text evidence="1">Belongs to the glycosyl hydrolase 43 family.</text>
</comment>
<dbReference type="RefSeq" id="WP_185653712.1">
    <property type="nucleotide sequence ID" value="NZ_CP055263.1"/>
</dbReference>
<dbReference type="InterPro" id="IPR006710">
    <property type="entry name" value="Glyco_hydro_43"/>
</dbReference>
<keyword evidence="3" id="KW-0326">Glycosidase</keyword>
<dbReference type="EMBL" id="CP055263">
    <property type="protein sequence ID" value="QNF26767.1"/>
    <property type="molecule type" value="Genomic_DNA"/>
</dbReference>
<dbReference type="InterPro" id="IPR008979">
    <property type="entry name" value="Galactose-bd-like_sf"/>
</dbReference>
<dbReference type="Gene3D" id="2.60.120.430">
    <property type="entry name" value="Galactose-binding lectin"/>
    <property type="match status" value="2"/>
</dbReference>
<feature type="chain" id="PRO_5047309573" evidence="5">
    <location>
        <begin position="30"/>
        <end position="1156"/>
    </location>
</feature>
<dbReference type="SUPFAM" id="SSF49785">
    <property type="entry name" value="Galactose-binding domain-like"/>
    <property type="match status" value="2"/>
</dbReference>
<dbReference type="SUPFAM" id="SSF75005">
    <property type="entry name" value="Arabinanase/levansucrase/invertase"/>
    <property type="match status" value="1"/>
</dbReference>
<evidence type="ECO:0000256" key="5">
    <source>
        <dbReference type="SAM" id="SignalP"/>
    </source>
</evidence>
<dbReference type="PANTHER" id="PTHR22925">
    <property type="entry name" value="GLYCOSYL HYDROLASE 43 FAMILY MEMBER"/>
    <property type="match status" value="1"/>
</dbReference>
<evidence type="ECO:0000256" key="1">
    <source>
        <dbReference type="ARBA" id="ARBA00009865"/>
    </source>
</evidence>
<dbReference type="CDD" id="cd18825">
    <property type="entry name" value="GH43_CtGH43-like"/>
    <property type="match status" value="1"/>
</dbReference>
<reference evidence="7 8" key="1">
    <citation type="submission" date="2020-06" db="EMBL/GenBank/DDBJ databases">
        <title>Metabacillus dokdonensis sp. nov., isolated from the rhizosphere of Elymus tsukushiensis, a plant native to the Dokdo Islands, Republic of Korea.</title>
        <authorList>
            <person name="Lee S.Y."/>
            <person name="Hwang Y.J."/>
            <person name="Son J.S."/>
            <person name="Ghim S.Y."/>
        </authorList>
    </citation>
    <scope>NUCLEOTIDE SEQUENCE [LARGE SCALE GENOMIC DNA]</scope>
    <source>
        <strain evidence="7 8">KUDC1714</strain>
    </source>
</reference>
<evidence type="ECO:0000256" key="2">
    <source>
        <dbReference type="ARBA" id="ARBA00022801"/>
    </source>
</evidence>
<dbReference type="Pfam" id="PF07532">
    <property type="entry name" value="Big_4"/>
    <property type="match status" value="1"/>
</dbReference>
<keyword evidence="4" id="KW-0175">Coiled coil</keyword>
<evidence type="ECO:0000313" key="8">
    <source>
        <dbReference type="Proteomes" id="UP000515490"/>
    </source>
</evidence>